<dbReference type="AlphaFoldDB" id="A0A1P8WG34"/>
<evidence type="ECO:0000313" key="1">
    <source>
        <dbReference type="EMBL" id="APZ93013.1"/>
    </source>
</evidence>
<evidence type="ECO:0000313" key="2">
    <source>
        <dbReference type="Proteomes" id="UP000187735"/>
    </source>
</evidence>
<gene>
    <name evidence="1" type="ORF">Fuma_02626</name>
</gene>
<dbReference type="KEGG" id="fmr:Fuma_02626"/>
<name>A0A1P8WG34_9PLAN</name>
<accession>A0A1P8WG34</accession>
<sequence>MKNSLHFVDSSEAFEWRDASNAVVDRLVVPSTRCGCGVEEHALSPSKKWIVTSRWSGQGECGFDVIQASPLKRCGGFNDRLGYVLQLPAFADDESFLLGGYGDRWLGGWWAHPDEEQEHPSCGGELHFGWLFKHDLHTHDVTFHELRMTFPLDWIPDDPFAETWYGPLGIAPRNGGFSLTLPGGKLFVYTGPFSDVIHLPVPTPDGTGLLG</sequence>
<dbReference type="Proteomes" id="UP000187735">
    <property type="component" value="Chromosome"/>
</dbReference>
<organism evidence="1 2">
    <name type="scientific">Fuerstiella marisgermanici</name>
    <dbReference type="NCBI Taxonomy" id="1891926"/>
    <lineage>
        <taxon>Bacteria</taxon>
        <taxon>Pseudomonadati</taxon>
        <taxon>Planctomycetota</taxon>
        <taxon>Planctomycetia</taxon>
        <taxon>Planctomycetales</taxon>
        <taxon>Planctomycetaceae</taxon>
        <taxon>Fuerstiella</taxon>
    </lineage>
</organism>
<reference evidence="1 2" key="1">
    <citation type="journal article" date="2016" name="Front. Microbiol.">
        <title>Fuerstia marisgermanicae gen. nov., sp. nov., an Unusual Member of the Phylum Planctomycetes from the German Wadden Sea.</title>
        <authorList>
            <person name="Kohn T."/>
            <person name="Heuer A."/>
            <person name="Jogler M."/>
            <person name="Vollmers J."/>
            <person name="Boedeker C."/>
            <person name="Bunk B."/>
            <person name="Rast P."/>
            <person name="Borchert D."/>
            <person name="Glockner I."/>
            <person name="Freese H.M."/>
            <person name="Klenk H.P."/>
            <person name="Overmann J."/>
            <person name="Kaster A.K."/>
            <person name="Rohde M."/>
            <person name="Wiegand S."/>
            <person name="Jogler C."/>
        </authorList>
    </citation>
    <scope>NUCLEOTIDE SEQUENCE [LARGE SCALE GENOMIC DNA]</scope>
    <source>
        <strain evidence="1 2">NH11</strain>
    </source>
</reference>
<dbReference type="EMBL" id="CP017641">
    <property type="protein sequence ID" value="APZ93013.1"/>
    <property type="molecule type" value="Genomic_DNA"/>
</dbReference>
<keyword evidence="2" id="KW-1185">Reference proteome</keyword>
<proteinExistence type="predicted"/>
<protein>
    <submittedName>
        <fullName evidence="1">Uncharacterized protein</fullName>
    </submittedName>
</protein>